<evidence type="ECO:0000256" key="4">
    <source>
        <dbReference type="SAM" id="MobiDB-lite"/>
    </source>
</evidence>
<feature type="domain" description="VWFA" evidence="5">
    <location>
        <begin position="243"/>
        <end position="432"/>
    </location>
</feature>
<gene>
    <name evidence="6" type="ORF">DB30_03686</name>
</gene>
<reference evidence="6 7" key="1">
    <citation type="submission" date="2014-12" db="EMBL/GenBank/DDBJ databases">
        <title>Genome assembly of Enhygromyxa salina DSM 15201.</title>
        <authorList>
            <person name="Sharma G."/>
            <person name="Subramanian S."/>
        </authorList>
    </citation>
    <scope>NUCLEOTIDE SEQUENCE [LARGE SCALE GENOMIC DNA]</scope>
    <source>
        <strain evidence="6 7">DSM 15201</strain>
    </source>
</reference>
<organism evidence="6 7">
    <name type="scientific">Enhygromyxa salina</name>
    <dbReference type="NCBI Taxonomy" id="215803"/>
    <lineage>
        <taxon>Bacteria</taxon>
        <taxon>Pseudomonadati</taxon>
        <taxon>Myxococcota</taxon>
        <taxon>Polyangia</taxon>
        <taxon>Nannocystales</taxon>
        <taxon>Nannocystaceae</taxon>
        <taxon>Enhygromyxa</taxon>
    </lineage>
</organism>
<feature type="compositionally biased region" description="Low complexity" evidence="4">
    <location>
        <begin position="24"/>
        <end position="40"/>
    </location>
</feature>
<dbReference type="Gene3D" id="3.40.50.410">
    <property type="entry name" value="von Willebrand factor, type A domain"/>
    <property type="match status" value="1"/>
</dbReference>
<dbReference type="InterPro" id="IPR056861">
    <property type="entry name" value="HMCN1-like_VWA"/>
</dbReference>
<dbReference type="Pfam" id="PF25106">
    <property type="entry name" value="VWA_4"/>
    <property type="match status" value="1"/>
</dbReference>
<sequence>MEPSYDGDYAAAPGSYDYADDMAAGEAESAPESALAPAPSMDAPSGGPRAAEAASGGDGVGGMAMRDEAPPSPSPAKSKASRGADKKGEGASMRERPPEEAKIAAEHDRDRRDRNIQSGTLTAGSFDDNLNPWVFNTFVDQARSQPDLSRLASAFGTQRTVLRVQDVHGRPVGNAKVEIDGKHMMTRSDGRVVWVQGWDSGSQGQGKAKISHGNANATVSINNQIEQLVTLKDTQGTLPDQLDIALVIDATGSMGDELEFLKVEIRDIAAAIEHHFPGVDQRFALIVYRDTGDQYTTRVFDFTGNLGRFQKDLGAQSANGGGDYPEAMDAALIAAEKLSWRNGDTARVTFLVADAPPHADKVDDTLDAVDGLRSMGVAVYPVASSGVAGEAEFVMRAAALLTGAQYLFLTDDSGVGNPHAEPHIPCYTVEQLAPLMVRAVRSELAGHRVEAEPQFSIRTVGEGQNGVCSQQRRPTKIAK</sequence>
<dbReference type="InterPro" id="IPR036465">
    <property type="entry name" value="vWFA_dom_sf"/>
</dbReference>
<dbReference type="InterPro" id="IPR002035">
    <property type="entry name" value="VWF_A"/>
</dbReference>
<evidence type="ECO:0000256" key="2">
    <source>
        <dbReference type="ARBA" id="ARBA00022525"/>
    </source>
</evidence>
<evidence type="ECO:0000259" key="5">
    <source>
        <dbReference type="PROSITE" id="PS50234"/>
    </source>
</evidence>
<dbReference type="EMBL" id="JMCC02000029">
    <property type="protein sequence ID" value="KIG17089.1"/>
    <property type="molecule type" value="Genomic_DNA"/>
</dbReference>
<dbReference type="InterPro" id="IPR052969">
    <property type="entry name" value="Thr-specific_kinase-like"/>
</dbReference>
<evidence type="ECO:0000256" key="3">
    <source>
        <dbReference type="ARBA" id="ARBA00022729"/>
    </source>
</evidence>
<keyword evidence="2" id="KW-0964">Secreted</keyword>
<feature type="region of interest" description="Disordered" evidence="4">
    <location>
        <begin position="1"/>
        <end position="126"/>
    </location>
</feature>
<comment type="caution">
    <text evidence="6">The sequence shown here is derived from an EMBL/GenBank/DDBJ whole genome shotgun (WGS) entry which is preliminary data.</text>
</comment>
<dbReference type="SUPFAM" id="SSF53300">
    <property type="entry name" value="vWA-like"/>
    <property type="match status" value="1"/>
</dbReference>
<proteinExistence type="predicted"/>
<dbReference type="SMART" id="SM00327">
    <property type="entry name" value="VWA"/>
    <property type="match status" value="1"/>
</dbReference>
<dbReference type="Proteomes" id="UP000031599">
    <property type="component" value="Unassembled WGS sequence"/>
</dbReference>
<dbReference type="PANTHER" id="PTHR47763">
    <property type="entry name" value="ALPHA-PROTEIN KINASE VWKA"/>
    <property type="match status" value="1"/>
</dbReference>
<evidence type="ECO:0000313" key="6">
    <source>
        <dbReference type="EMBL" id="KIG17089.1"/>
    </source>
</evidence>
<comment type="subcellular location">
    <subcellularLocation>
        <location evidence="1">Secreted</location>
    </subcellularLocation>
</comment>
<evidence type="ECO:0000313" key="7">
    <source>
        <dbReference type="Proteomes" id="UP000031599"/>
    </source>
</evidence>
<accession>A0A0C1ZHK9</accession>
<protein>
    <recommendedName>
        <fullName evidence="5">VWFA domain-containing protein</fullName>
    </recommendedName>
</protein>
<dbReference type="AlphaFoldDB" id="A0A0C1ZHK9"/>
<dbReference type="CDD" id="cd00198">
    <property type="entry name" value="vWFA"/>
    <property type="match status" value="1"/>
</dbReference>
<dbReference type="PROSITE" id="PS50234">
    <property type="entry name" value="VWFA"/>
    <property type="match status" value="1"/>
</dbReference>
<feature type="compositionally biased region" description="Basic and acidic residues" evidence="4">
    <location>
        <begin position="82"/>
        <end position="115"/>
    </location>
</feature>
<keyword evidence="3" id="KW-0732">Signal</keyword>
<name>A0A0C1ZHK9_9BACT</name>
<evidence type="ECO:0000256" key="1">
    <source>
        <dbReference type="ARBA" id="ARBA00004613"/>
    </source>
</evidence>